<keyword evidence="4" id="KW-1185">Reference proteome</keyword>
<reference evidence="3" key="2">
    <citation type="submission" date="2021-01" db="UniProtKB">
        <authorList>
            <consortium name="EnsemblPlants"/>
        </authorList>
    </citation>
    <scope>IDENTIFICATION</scope>
</reference>
<keyword evidence="1" id="KW-1133">Transmembrane helix</keyword>
<feature type="transmembrane region" description="Helical" evidence="1">
    <location>
        <begin position="107"/>
        <end position="125"/>
    </location>
</feature>
<evidence type="ECO:0000313" key="3">
    <source>
        <dbReference type="EnsemblPlants" id="QL07p005131:mrna"/>
    </source>
</evidence>
<dbReference type="Gramene" id="QL07p005131:mrna">
    <property type="protein sequence ID" value="QL07p005131:mrna"/>
    <property type="gene ID" value="QL07p005131"/>
</dbReference>
<dbReference type="OMA" id="CRIEDIC"/>
<feature type="transmembrane region" description="Helical" evidence="1">
    <location>
        <begin position="137"/>
        <end position="163"/>
    </location>
</feature>
<proteinExistence type="predicted"/>
<keyword evidence="1" id="KW-0812">Transmembrane</keyword>
<evidence type="ECO:0000313" key="4">
    <source>
        <dbReference type="Proteomes" id="UP000594261"/>
    </source>
</evidence>
<evidence type="ECO:0000256" key="2">
    <source>
        <dbReference type="SAM" id="SignalP"/>
    </source>
</evidence>
<accession>A0A7N2M2S8</accession>
<feature type="signal peptide" evidence="2">
    <location>
        <begin position="1"/>
        <end position="24"/>
    </location>
</feature>
<dbReference type="EMBL" id="LRBV02000007">
    <property type="status" value="NOT_ANNOTATED_CDS"/>
    <property type="molecule type" value="Genomic_DNA"/>
</dbReference>
<evidence type="ECO:0008006" key="5">
    <source>
        <dbReference type="Google" id="ProtNLM"/>
    </source>
</evidence>
<organism evidence="3 4">
    <name type="scientific">Quercus lobata</name>
    <name type="common">Valley oak</name>
    <dbReference type="NCBI Taxonomy" id="97700"/>
    <lineage>
        <taxon>Eukaryota</taxon>
        <taxon>Viridiplantae</taxon>
        <taxon>Streptophyta</taxon>
        <taxon>Embryophyta</taxon>
        <taxon>Tracheophyta</taxon>
        <taxon>Spermatophyta</taxon>
        <taxon>Magnoliopsida</taxon>
        <taxon>eudicotyledons</taxon>
        <taxon>Gunneridae</taxon>
        <taxon>Pentapetalae</taxon>
        <taxon>rosids</taxon>
        <taxon>fabids</taxon>
        <taxon>Fagales</taxon>
        <taxon>Fagaceae</taxon>
        <taxon>Quercus</taxon>
    </lineage>
</organism>
<evidence type="ECO:0000256" key="1">
    <source>
        <dbReference type="SAM" id="Phobius"/>
    </source>
</evidence>
<dbReference type="PANTHER" id="PTHR11206">
    <property type="entry name" value="MULTIDRUG RESISTANCE PROTEIN"/>
    <property type="match status" value="1"/>
</dbReference>
<protein>
    <recommendedName>
        <fullName evidence="5">MATE efflux family protein</fullName>
    </recommendedName>
</protein>
<dbReference type="EnsemblPlants" id="QL07p005131:mrna">
    <property type="protein sequence ID" value="QL07p005131:mrna"/>
    <property type="gene ID" value="QL07p005131"/>
</dbReference>
<dbReference type="Proteomes" id="UP000594261">
    <property type="component" value="Chromosome 7"/>
</dbReference>
<name>A0A7N2M2S8_QUELO</name>
<keyword evidence="1" id="KW-0472">Membrane</keyword>
<dbReference type="AlphaFoldDB" id="A0A7N2M2S8"/>
<feature type="chain" id="PRO_5029731480" description="MATE efflux family protein" evidence="2">
    <location>
        <begin position="25"/>
        <end position="246"/>
    </location>
</feature>
<keyword evidence="2" id="KW-0732">Signal</keyword>
<sequence>MVSFLSAPMVAILVLQYCLPSVSLMMVGHLDELSLSGVSVATSYAIVTGYSLICRIEDICSLHFSPTCIKSLSILLHANHNSLYGGRLEGLILLSGLLPNPELETSVLLLCLTITNLYYYIPYGFAAQQAKITVKAIIVLVVAEMVIVAMILFFCHRVLGYAFSWVARGSGWQDIGAYVNLGAYYLVGVPVGVVLAFVVHLKGKGLWIGMLTRSTVQAYLLARKTSFTNWEKQASKARERIFDGDI</sequence>
<dbReference type="InParanoid" id="A0A7N2M2S8"/>
<feature type="transmembrane region" description="Helical" evidence="1">
    <location>
        <begin position="183"/>
        <end position="201"/>
    </location>
</feature>
<reference evidence="3 4" key="1">
    <citation type="journal article" date="2016" name="G3 (Bethesda)">
        <title>First Draft Assembly and Annotation of the Genome of a California Endemic Oak Quercus lobata Nee (Fagaceae).</title>
        <authorList>
            <person name="Sork V.L."/>
            <person name="Fitz-Gibbon S.T."/>
            <person name="Puiu D."/>
            <person name="Crepeau M."/>
            <person name="Gugger P.F."/>
            <person name="Sherman R."/>
            <person name="Stevens K."/>
            <person name="Langley C.H."/>
            <person name="Pellegrini M."/>
            <person name="Salzberg S.L."/>
        </authorList>
    </citation>
    <scope>NUCLEOTIDE SEQUENCE [LARGE SCALE GENOMIC DNA]</scope>
    <source>
        <strain evidence="3 4">cv. SW786</strain>
    </source>
</reference>